<evidence type="ECO:0000313" key="1">
    <source>
        <dbReference type="EMBL" id="DBA01050.1"/>
    </source>
</evidence>
<keyword evidence="2" id="KW-1185">Reference proteome</keyword>
<reference evidence="1" key="2">
    <citation type="journal article" date="2023" name="Microbiol Resour">
        <title>Decontamination and Annotation of the Draft Genome Sequence of the Oomycete Lagenidium giganteum ARSEF 373.</title>
        <authorList>
            <person name="Morgan W.R."/>
            <person name="Tartar A."/>
        </authorList>
    </citation>
    <scope>NUCLEOTIDE SEQUENCE</scope>
    <source>
        <strain evidence="1">ARSEF 373</strain>
    </source>
</reference>
<sequence>MIALRVRGCLPTIVHHGQTGFAPHRTIHATVAMLRAFQDSTDSPTATTAADILLDFSKAYDSVDRAFIWNALQWIGFPPDIVDIVAAMHAHTTAVFLVNDHMSHPVRVSNDIRQGCPLPLHLALEPLYRKIELQHEYTGALIKHADSGWIDQRIP</sequence>
<evidence type="ECO:0008006" key="3">
    <source>
        <dbReference type="Google" id="ProtNLM"/>
    </source>
</evidence>
<dbReference type="AlphaFoldDB" id="A0AAV2Z5H3"/>
<protein>
    <recommendedName>
        <fullName evidence="3">Reverse transcriptase domain-containing protein</fullName>
    </recommendedName>
</protein>
<dbReference type="EMBL" id="DAKRPA010000054">
    <property type="protein sequence ID" value="DBA01050.1"/>
    <property type="molecule type" value="Genomic_DNA"/>
</dbReference>
<gene>
    <name evidence="1" type="ORF">N0F65_002660</name>
</gene>
<dbReference type="Proteomes" id="UP001146120">
    <property type="component" value="Unassembled WGS sequence"/>
</dbReference>
<reference evidence="1" key="1">
    <citation type="submission" date="2022-11" db="EMBL/GenBank/DDBJ databases">
        <authorList>
            <person name="Morgan W.R."/>
            <person name="Tartar A."/>
        </authorList>
    </citation>
    <scope>NUCLEOTIDE SEQUENCE</scope>
    <source>
        <strain evidence="1">ARSEF 373</strain>
    </source>
</reference>
<accession>A0AAV2Z5H3</accession>
<dbReference type="PANTHER" id="PTHR19446">
    <property type="entry name" value="REVERSE TRANSCRIPTASES"/>
    <property type="match status" value="1"/>
</dbReference>
<comment type="caution">
    <text evidence="1">The sequence shown here is derived from an EMBL/GenBank/DDBJ whole genome shotgun (WGS) entry which is preliminary data.</text>
</comment>
<evidence type="ECO:0000313" key="2">
    <source>
        <dbReference type="Proteomes" id="UP001146120"/>
    </source>
</evidence>
<organism evidence="1 2">
    <name type="scientific">Lagenidium giganteum</name>
    <dbReference type="NCBI Taxonomy" id="4803"/>
    <lineage>
        <taxon>Eukaryota</taxon>
        <taxon>Sar</taxon>
        <taxon>Stramenopiles</taxon>
        <taxon>Oomycota</taxon>
        <taxon>Peronosporomycetes</taxon>
        <taxon>Pythiales</taxon>
        <taxon>Pythiaceae</taxon>
    </lineage>
</organism>
<name>A0AAV2Z5H3_9STRA</name>
<proteinExistence type="predicted"/>